<keyword evidence="3" id="KW-1185">Reference proteome</keyword>
<protein>
    <submittedName>
        <fullName evidence="2">Uncharacterized protein</fullName>
    </submittedName>
</protein>
<dbReference type="EMBL" id="BRVS01000013">
    <property type="protein sequence ID" value="GLB68141.1"/>
    <property type="molecule type" value="Genomic_DNA"/>
</dbReference>
<feature type="region of interest" description="Disordered" evidence="1">
    <location>
        <begin position="1"/>
        <end position="27"/>
    </location>
</feature>
<proteinExistence type="predicted"/>
<feature type="region of interest" description="Disordered" evidence="1">
    <location>
        <begin position="42"/>
        <end position="64"/>
    </location>
</feature>
<dbReference type="Proteomes" id="UP001209654">
    <property type="component" value="Unassembled WGS sequence"/>
</dbReference>
<name>A0ABQ5MW00_9MICC</name>
<gene>
    <name evidence="2" type="ORF">AHIS1636_25830</name>
</gene>
<comment type="caution">
    <text evidence="2">The sequence shown here is derived from an EMBL/GenBank/DDBJ whole genome shotgun (WGS) entry which is preliminary data.</text>
</comment>
<organism evidence="2 3">
    <name type="scientific">Arthrobacter mangrovi</name>
    <dbReference type="NCBI Taxonomy" id="2966350"/>
    <lineage>
        <taxon>Bacteria</taxon>
        <taxon>Bacillati</taxon>
        <taxon>Actinomycetota</taxon>
        <taxon>Actinomycetes</taxon>
        <taxon>Micrococcales</taxon>
        <taxon>Micrococcaceae</taxon>
        <taxon>Arthrobacter</taxon>
    </lineage>
</organism>
<accession>A0ABQ5MW00</accession>
<sequence>MGRHKAILSYGPKLLNPNGGVRPPRQSSAVAGLMPEHRAAGQCEADDDGARGVRYGEAAGQQVG</sequence>
<reference evidence="2 3" key="1">
    <citation type="journal article" date="2023" name="Int. J. Syst. Evol. Microbiol.">
        <title>Arthrobacter mangrovi sp. nov., an actinobacterium isolated from the rhizosphere of a mangrove.</title>
        <authorList>
            <person name="Hamada M."/>
            <person name="Saitou S."/>
            <person name="Enomoto N."/>
            <person name="Nanri K."/>
            <person name="Hidaka K."/>
            <person name="Miura T."/>
            <person name="Tamura T."/>
        </authorList>
    </citation>
    <scope>NUCLEOTIDE SEQUENCE [LARGE SCALE GENOMIC DNA]</scope>
    <source>
        <strain evidence="2 3">NBRC 112813</strain>
    </source>
</reference>
<evidence type="ECO:0000256" key="1">
    <source>
        <dbReference type="SAM" id="MobiDB-lite"/>
    </source>
</evidence>
<evidence type="ECO:0000313" key="2">
    <source>
        <dbReference type="EMBL" id="GLB68141.1"/>
    </source>
</evidence>
<evidence type="ECO:0000313" key="3">
    <source>
        <dbReference type="Proteomes" id="UP001209654"/>
    </source>
</evidence>